<dbReference type="GO" id="GO:0043164">
    <property type="term" value="P:Gram-negative-bacterium-type cell wall biogenesis"/>
    <property type="evidence" value="ECO:0007669"/>
    <property type="project" value="TreeGrafter"/>
</dbReference>
<dbReference type="InterPro" id="IPR003848">
    <property type="entry name" value="DUF218"/>
</dbReference>
<dbReference type="CDD" id="cd06259">
    <property type="entry name" value="YdcF-like"/>
    <property type="match status" value="1"/>
</dbReference>
<keyword evidence="1" id="KW-0812">Transmembrane</keyword>
<feature type="domain" description="DUF218" evidence="2">
    <location>
        <begin position="79"/>
        <end position="241"/>
    </location>
</feature>
<evidence type="ECO:0000313" key="3">
    <source>
        <dbReference type="EMBL" id="GBG14063.1"/>
    </source>
</evidence>
<reference evidence="3 4" key="1">
    <citation type="journal article" date="2018" name="Environ. Microbiol.">
        <title>Isolation and genomic characterization of Novimethylophilus kurashikiensis gen. nov. sp. nov., a new lanthanide-dependent methylotrophic species of Methylophilaceae.</title>
        <authorList>
            <person name="Lv H."/>
            <person name="Sahin N."/>
            <person name="Tani A."/>
        </authorList>
    </citation>
    <scope>NUCLEOTIDE SEQUENCE [LARGE SCALE GENOMIC DNA]</scope>
    <source>
        <strain evidence="3 4">La2-4</strain>
    </source>
</reference>
<sequence>MSYLTIKFVSAFLLPPLSFLLIAIVGLVLVRRLPIAGWRVVAVGIALLWLFSLPVVGNAMLMWLERDSRPAVVVPASAQAIVVLGGGVYLDAPEYPGGTVGRDTPERLRYAARLYRQSRLPILVTGGDAGERGVSEGSLMKRTLEEDFGVPVKWVESTSTDTLQNVAFSKRILDAAHIKTIVLLTHAWHMPRSKQLFEQAGFQVIPAAIGFHSLKHLDITDFLPNSDGLHASRLFFHEAIGMIWSRLHQA</sequence>
<feature type="transmembrane region" description="Helical" evidence="1">
    <location>
        <begin position="12"/>
        <end position="30"/>
    </location>
</feature>
<feature type="transmembrane region" description="Helical" evidence="1">
    <location>
        <begin position="71"/>
        <end position="90"/>
    </location>
</feature>
<protein>
    <submittedName>
        <fullName evidence="3">Biopolymer transporter</fullName>
    </submittedName>
</protein>
<dbReference type="InterPro" id="IPR051599">
    <property type="entry name" value="Cell_Envelope_Assoc"/>
</dbReference>
<dbReference type="GO" id="GO:0005886">
    <property type="term" value="C:plasma membrane"/>
    <property type="evidence" value="ECO:0007669"/>
    <property type="project" value="TreeGrafter"/>
</dbReference>
<dbReference type="OrthoDB" id="9809813at2"/>
<dbReference type="RefSeq" id="WP_109015268.1">
    <property type="nucleotide sequence ID" value="NZ_BDOQ01000006.1"/>
</dbReference>
<organism evidence="3 4">
    <name type="scientific">Novimethylophilus kurashikiensis</name>
    <dbReference type="NCBI Taxonomy" id="1825523"/>
    <lineage>
        <taxon>Bacteria</taxon>
        <taxon>Pseudomonadati</taxon>
        <taxon>Pseudomonadota</taxon>
        <taxon>Betaproteobacteria</taxon>
        <taxon>Nitrosomonadales</taxon>
        <taxon>Methylophilaceae</taxon>
        <taxon>Novimethylophilus</taxon>
    </lineage>
</organism>
<name>A0A2R5FAY8_9PROT</name>
<dbReference type="Proteomes" id="UP000245081">
    <property type="component" value="Unassembled WGS sequence"/>
</dbReference>
<dbReference type="GO" id="GO:0000270">
    <property type="term" value="P:peptidoglycan metabolic process"/>
    <property type="evidence" value="ECO:0007669"/>
    <property type="project" value="TreeGrafter"/>
</dbReference>
<dbReference type="InterPro" id="IPR014729">
    <property type="entry name" value="Rossmann-like_a/b/a_fold"/>
</dbReference>
<keyword evidence="1" id="KW-1133">Transmembrane helix</keyword>
<evidence type="ECO:0000256" key="1">
    <source>
        <dbReference type="SAM" id="Phobius"/>
    </source>
</evidence>
<dbReference type="Gene3D" id="3.40.50.620">
    <property type="entry name" value="HUPs"/>
    <property type="match status" value="1"/>
</dbReference>
<comment type="caution">
    <text evidence="3">The sequence shown here is derived from an EMBL/GenBank/DDBJ whole genome shotgun (WGS) entry which is preliminary data.</text>
</comment>
<keyword evidence="4" id="KW-1185">Reference proteome</keyword>
<dbReference type="EMBL" id="BDOQ01000006">
    <property type="protein sequence ID" value="GBG14063.1"/>
    <property type="molecule type" value="Genomic_DNA"/>
</dbReference>
<evidence type="ECO:0000259" key="2">
    <source>
        <dbReference type="Pfam" id="PF02698"/>
    </source>
</evidence>
<evidence type="ECO:0000313" key="4">
    <source>
        <dbReference type="Proteomes" id="UP000245081"/>
    </source>
</evidence>
<dbReference type="AlphaFoldDB" id="A0A2R5FAY8"/>
<gene>
    <name evidence="3" type="ORF">NMK_1622</name>
</gene>
<proteinExistence type="predicted"/>
<dbReference type="Pfam" id="PF02698">
    <property type="entry name" value="DUF218"/>
    <property type="match status" value="1"/>
</dbReference>
<keyword evidence="1" id="KW-0472">Membrane</keyword>
<feature type="transmembrane region" description="Helical" evidence="1">
    <location>
        <begin position="36"/>
        <end position="64"/>
    </location>
</feature>
<dbReference type="PANTHER" id="PTHR30336">
    <property type="entry name" value="INNER MEMBRANE PROTEIN, PROBABLE PERMEASE"/>
    <property type="match status" value="1"/>
</dbReference>
<dbReference type="PANTHER" id="PTHR30336:SF4">
    <property type="entry name" value="ENVELOPE BIOGENESIS FACTOR ELYC"/>
    <property type="match status" value="1"/>
</dbReference>
<accession>A0A2R5FAY8</accession>